<evidence type="ECO:0000256" key="10">
    <source>
        <dbReference type="ARBA" id="ARBA00023224"/>
    </source>
</evidence>
<dbReference type="Pfam" id="PF05296">
    <property type="entry name" value="TAS2R"/>
    <property type="match status" value="1"/>
</dbReference>
<keyword evidence="5 13" id="KW-0812">Transmembrane</keyword>
<evidence type="ECO:0000256" key="13">
    <source>
        <dbReference type="SAM" id="Phobius"/>
    </source>
</evidence>
<organism evidence="14 15">
    <name type="scientific">Engystomops pustulosus</name>
    <name type="common">Tungara frog</name>
    <name type="synonym">Physalaemus pustulosus</name>
    <dbReference type="NCBI Taxonomy" id="76066"/>
    <lineage>
        <taxon>Eukaryota</taxon>
        <taxon>Metazoa</taxon>
        <taxon>Chordata</taxon>
        <taxon>Craniata</taxon>
        <taxon>Vertebrata</taxon>
        <taxon>Euteleostomi</taxon>
        <taxon>Amphibia</taxon>
        <taxon>Batrachia</taxon>
        <taxon>Anura</taxon>
        <taxon>Neobatrachia</taxon>
        <taxon>Hyloidea</taxon>
        <taxon>Leptodactylidae</taxon>
        <taxon>Leiuperinae</taxon>
        <taxon>Engystomops</taxon>
    </lineage>
</organism>
<dbReference type="Gene3D" id="1.20.1070.10">
    <property type="entry name" value="Rhodopsin 7-helix transmembrane proteins"/>
    <property type="match status" value="1"/>
</dbReference>
<keyword evidence="4" id="KW-0716">Sensory transduction</keyword>
<dbReference type="PANTHER" id="PTHR11394:SF47">
    <property type="entry name" value="TASTE RECEPTOR TYPE 2 MEMBER 40"/>
    <property type="match status" value="1"/>
</dbReference>
<dbReference type="Proteomes" id="UP000824782">
    <property type="component" value="Unassembled WGS sequence"/>
</dbReference>
<accession>A0AAV6YT36</accession>
<evidence type="ECO:0000256" key="12">
    <source>
        <dbReference type="RuleBase" id="RU004423"/>
    </source>
</evidence>
<comment type="subcellular location">
    <subcellularLocation>
        <location evidence="1">Membrane</location>
        <topology evidence="1">Multi-pass membrane protein</topology>
    </subcellularLocation>
</comment>
<keyword evidence="3" id="KW-0919">Taste</keyword>
<reference evidence="14" key="1">
    <citation type="thesis" date="2020" institute="ProQuest LLC" country="789 East Eisenhower Parkway, Ann Arbor, MI, USA">
        <title>Comparative Genomics and Chromosome Evolution.</title>
        <authorList>
            <person name="Mudd A.B."/>
        </authorList>
    </citation>
    <scope>NUCLEOTIDE SEQUENCE</scope>
    <source>
        <strain evidence="14">237g6f4</strain>
        <tissue evidence="14">Blood</tissue>
    </source>
</reference>
<dbReference type="InterPro" id="IPR007960">
    <property type="entry name" value="TAS2R"/>
</dbReference>
<dbReference type="EMBL" id="WNYA01023672">
    <property type="protein sequence ID" value="KAG8538130.1"/>
    <property type="molecule type" value="Genomic_DNA"/>
</dbReference>
<keyword evidence="7" id="KW-0297">G-protein coupled receptor</keyword>
<dbReference type="AlphaFoldDB" id="A0AAV6YT36"/>
<dbReference type="SUPFAM" id="SSF81321">
    <property type="entry name" value="Family A G protein-coupled receptor-like"/>
    <property type="match status" value="1"/>
</dbReference>
<name>A0AAV6YT36_ENGPU</name>
<evidence type="ECO:0000313" key="14">
    <source>
        <dbReference type="EMBL" id="KAG8538130.1"/>
    </source>
</evidence>
<keyword evidence="15" id="KW-1185">Reference proteome</keyword>
<feature type="transmembrane region" description="Helical" evidence="13">
    <location>
        <begin position="84"/>
        <end position="114"/>
    </location>
</feature>
<evidence type="ECO:0000256" key="3">
    <source>
        <dbReference type="ARBA" id="ARBA00022480"/>
    </source>
</evidence>
<gene>
    <name evidence="14" type="ORF">GDO81_023252</name>
</gene>
<feature type="transmembrane region" description="Helical" evidence="13">
    <location>
        <begin position="135"/>
        <end position="155"/>
    </location>
</feature>
<comment type="similarity">
    <text evidence="2 12">Belongs to the G-protein coupled receptor T2R family.</text>
</comment>
<dbReference type="GO" id="GO:0016020">
    <property type="term" value="C:membrane"/>
    <property type="evidence" value="ECO:0007669"/>
    <property type="project" value="UniProtKB-SubCell"/>
</dbReference>
<dbReference type="PANTHER" id="PTHR11394">
    <property type="entry name" value="TASTE RECEPTOR TYPE 2"/>
    <property type="match status" value="1"/>
</dbReference>
<evidence type="ECO:0000256" key="6">
    <source>
        <dbReference type="ARBA" id="ARBA00022989"/>
    </source>
</evidence>
<evidence type="ECO:0000256" key="2">
    <source>
        <dbReference type="ARBA" id="ARBA00007376"/>
    </source>
</evidence>
<keyword evidence="10" id="KW-0807">Transducer</keyword>
<evidence type="ECO:0000256" key="4">
    <source>
        <dbReference type="ARBA" id="ARBA00022606"/>
    </source>
</evidence>
<protein>
    <recommendedName>
        <fullName evidence="11">Taste receptor type 2 member 40</fullName>
    </recommendedName>
</protein>
<sequence length="210" mass="24113">MGTSVVSTDLIQQLCLVSITGILCMIGLMIQTFMVVVSVIDRLKGRPLTPADLLITSIATSRIIFHFLSLLFLLWITFNQTFSTTFLIVVGILDISSTNCNIWLSALLSVFYSLKISNFYNVFFLYLKKIISQRLLRVIVVSVLLSIGCSSVEVMMEYVDLRKNSTIHNVQRRTFKVLLFLVWNFIPFLFYVISLFPLLGSLCRHMYRMR</sequence>
<feature type="non-terminal residue" evidence="14">
    <location>
        <position position="210"/>
    </location>
</feature>
<keyword evidence="6 13" id="KW-1133">Transmembrane helix</keyword>
<evidence type="ECO:0000313" key="15">
    <source>
        <dbReference type="Proteomes" id="UP000824782"/>
    </source>
</evidence>
<evidence type="ECO:0000256" key="11">
    <source>
        <dbReference type="ARBA" id="ARBA00044110"/>
    </source>
</evidence>
<evidence type="ECO:0000256" key="7">
    <source>
        <dbReference type="ARBA" id="ARBA00023040"/>
    </source>
</evidence>
<dbReference type="GO" id="GO:0004930">
    <property type="term" value="F:G protein-coupled receptor activity"/>
    <property type="evidence" value="ECO:0007669"/>
    <property type="project" value="UniProtKB-KW"/>
</dbReference>
<comment type="caution">
    <text evidence="14">The sequence shown here is derived from an EMBL/GenBank/DDBJ whole genome shotgun (WGS) entry which is preliminary data.</text>
</comment>
<dbReference type="GO" id="GO:0033038">
    <property type="term" value="F:bitter taste receptor activity"/>
    <property type="evidence" value="ECO:0007669"/>
    <property type="project" value="InterPro"/>
</dbReference>
<evidence type="ECO:0000256" key="5">
    <source>
        <dbReference type="ARBA" id="ARBA00022692"/>
    </source>
</evidence>
<feature type="transmembrane region" description="Helical" evidence="13">
    <location>
        <begin position="175"/>
        <end position="200"/>
    </location>
</feature>
<keyword evidence="8 13" id="KW-0472">Membrane</keyword>
<evidence type="ECO:0000256" key="8">
    <source>
        <dbReference type="ARBA" id="ARBA00023136"/>
    </source>
</evidence>
<feature type="transmembrane region" description="Helical" evidence="13">
    <location>
        <begin position="16"/>
        <end position="41"/>
    </location>
</feature>
<evidence type="ECO:0000256" key="1">
    <source>
        <dbReference type="ARBA" id="ARBA00004141"/>
    </source>
</evidence>
<proteinExistence type="inferred from homology"/>
<keyword evidence="9" id="KW-0675">Receptor</keyword>
<evidence type="ECO:0000256" key="9">
    <source>
        <dbReference type="ARBA" id="ARBA00023170"/>
    </source>
</evidence>